<dbReference type="PANTHER" id="PTHR20953:SF3">
    <property type="entry name" value="P-LOOP CONTAINING NUCLEOSIDE TRIPHOSPHATE HYDROLASES SUPERFAMILY PROTEIN"/>
    <property type="match status" value="1"/>
</dbReference>
<sequence>MVDYAEQVLPFLVPRIRWALERFRRAVPEKWAKLEEIRLRAEQPLQVEVGESLLVTADGVPTIRPEQALKVEAPDVLRTVQLMGGNSLYTLEEELREGFITLAGGHRVGLAGECLVGRGALLRLKRVTSINIRIARQLKGIGRRLLPYLTMGDRPLRTIIISPPQAGKTTLLRDLVRSFSNGEGVPAPVKVGLVDERGEVAGSYRGVPQLDVGMRTDVLTGCPKREGVFLLLRSMGPQLIATDEIGRPGDLDLIEEILNMGVGFITTAHAWDTKDFARRPSLQRLWSRGLVERVVLLSRRLGPGTLEGVWNGQTKEALLSEVQRLEVKR</sequence>
<evidence type="ECO:0000313" key="5">
    <source>
        <dbReference type="Proteomes" id="UP000657177"/>
    </source>
</evidence>
<feature type="domain" description="Stage III sporulation protein AA AAA+ ATPase" evidence="3">
    <location>
        <begin position="6"/>
        <end position="313"/>
    </location>
</feature>
<accession>A0A8J6HZX8</accession>
<dbReference type="SUPFAM" id="SSF52540">
    <property type="entry name" value="P-loop containing nucleoside triphosphate hydrolases"/>
    <property type="match status" value="1"/>
</dbReference>
<organism evidence="4 5">
    <name type="scientific">Capillibacterium thermochitinicola</name>
    <dbReference type="NCBI Taxonomy" id="2699427"/>
    <lineage>
        <taxon>Bacteria</taxon>
        <taxon>Bacillati</taxon>
        <taxon>Bacillota</taxon>
        <taxon>Capillibacterium</taxon>
    </lineage>
</organism>
<evidence type="ECO:0000313" key="4">
    <source>
        <dbReference type="EMBL" id="MBA2132911.1"/>
    </source>
</evidence>
<dbReference type="RefSeq" id="WP_181339366.1">
    <property type="nucleotide sequence ID" value="NZ_JAAKDE010000009.1"/>
</dbReference>
<dbReference type="EMBL" id="JAAKDE010000009">
    <property type="protein sequence ID" value="MBA2132911.1"/>
    <property type="molecule type" value="Genomic_DNA"/>
</dbReference>
<keyword evidence="2" id="KW-0067">ATP-binding</keyword>
<dbReference type="GO" id="GO:0005524">
    <property type="term" value="F:ATP binding"/>
    <property type="evidence" value="ECO:0007669"/>
    <property type="project" value="UniProtKB-KW"/>
</dbReference>
<evidence type="ECO:0000256" key="2">
    <source>
        <dbReference type="ARBA" id="ARBA00022840"/>
    </source>
</evidence>
<dbReference type="Pfam" id="PF19568">
    <property type="entry name" value="Spore_III_AA"/>
    <property type="match status" value="1"/>
</dbReference>
<proteinExistence type="predicted"/>
<dbReference type="InterPro" id="IPR027417">
    <property type="entry name" value="P-loop_NTPase"/>
</dbReference>
<evidence type="ECO:0000259" key="3">
    <source>
        <dbReference type="Pfam" id="PF19568"/>
    </source>
</evidence>
<dbReference type="PANTHER" id="PTHR20953">
    <property type="entry name" value="KINASE-RELATED"/>
    <property type="match status" value="1"/>
</dbReference>
<keyword evidence="5" id="KW-1185">Reference proteome</keyword>
<dbReference type="Proteomes" id="UP000657177">
    <property type="component" value="Unassembled WGS sequence"/>
</dbReference>
<dbReference type="Gene3D" id="3.40.50.300">
    <property type="entry name" value="P-loop containing nucleotide triphosphate hydrolases"/>
    <property type="match status" value="1"/>
</dbReference>
<protein>
    <submittedName>
        <fullName evidence="4">Stage III sporulation protein AA</fullName>
    </submittedName>
</protein>
<name>A0A8J6HZX8_9FIRM</name>
<dbReference type="InterPro" id="IPR045735">
    <property type="entry name" value="Spore_III_AA_AAA+_ATPase"/>
</dbReference>
<dbReference type="AlphaFoldDB" id="A0A8J6HZX8"/>
<gene>
    <name evidence="4" type="primary">spoIIIAA</name>
    <name evidence="4" type="ORF">G5B42_05060</name>
</gene>
<evidence type="ECO:0000256" key="1">
    <source>
        <dbReference type="ARBA" id="ARBA00022741"/>
    </source>
</evidence>
<keyword evidence="1" id="KW-0547">Nucleotide-binding</keyword>
<dbReference type="InterPro" id="IPR014217">
    <property type="entry name" value="Spore_III_AA"/>
</dbReference>
<reference evidence="4" key="1">
    <citation type="submission" date="2020-06" db="EMBL/GenBank/DDBJ databases">
        <title>Novel chitinolytic bacterium.</title>
        <authorList>
            <person name="Ungkulpasvich U."/>
            <person name="Kosugi A."/>
            <person name="Uke A."/>
        </authorList>
    </citation>
    <scope>NUCLEOTIDE SEQUENCE</scope>
    <source>
        <strain evidence="4">UUS1-1</strain>
    </source>
</reference>
<dbReference type="NCBIfam" id="TIGR02858">
    <property type="entry name" value="spore_III_AA"/>
    <property type="match status" value="1"/>
</dbReference>
<comment type="caution">
    <text evidence="4">The sequence shown here is derived from an EMBL/GenBank/DDBJ whole genome shotgun (WGS) entry which is preliminary data.</text>
</comment>